<keyword evidence="4" id="KW-1185">Reference proteome</keyword>
<dbReference type="RefSeq" id="WP_344686418.1">
    <property type="nucleotide sequence ID" value="NZ_BAAAUX010000053.1"/>
</dbReference>
<dbReference type="EMBL" id="BAAAUX010000053">
    <property type="protein sequence ID" value="GAA2822654.1"/>
    <property type="molecule type" value="Genomic_DNA"/>
</dbReference>
<comment type="caution">
    <text evidence="3">The sequence shown here is derived from an EMBL/GenBank/DDBJ whole genome shotgun (WGS) entry which is preliminary data.</text>
</comment>
<dbReference type="SUPFAM" id="SSF52499">
    <property type="entry name" value="Isochorismatase-like hydrolases"/>
    <property type="match status" value="1"/>
</dbReference>
<accession>A0ABN3VNE5</accession>
<gene>
    <name evidence="3" type="ORF">GCM10010470_67060</name>
</gene>
<dbReference type="CDD" id="cd00431">
    <property type="entry name" value="cysteine_hydrolases"/>
    <property type="match status" value="1"/>
</dbReference>
<dbReference type="InterPro" id="IPR050272">
    <property type="entry name" value="Isochorismatase-like_hydrls"/>
</dbReference>
<evidence type="ECO:0000313" key="3">
    <source>
        <dbReference type="EMBL" id="GAA2822654.1"/>
    </source>
</evidence>
<keyword evidence="1 3" id="KW-0378">Hydrolase</keyword>
<evidence type="ECO:0000313" key="4">
    <source>
        <dbReference type="Proteomes" id="UP001500979"/>
    </source>
</evidence>
<evidence type="ECO:0000256" key="1">
    <source>
        <dbReference type="ARBA" id="ARBA00022801"/>
    </source>
</evidence>
<proteinExistence type="predicted"/>
<dbReference type="InterPro" id="IPR036380">
    <property type="entry name" value="Isochorismatase-like_sf"/>
</dbReference>
<dbReference type="Proteomes" id="UP001500979">
    <property type="component" value="Unassembled WGS sequence"/>
</dbReference>
<sequence length="181" mass="20074">MSSVLVVVDMQNGFVSTKSEPIVPKVVDLVERWEDSGRDVVFTRFINGPGSQFERLIHWSRLQDSPEIDIVPELASHAERAVAVVDKPAMYSSFTPEFTTLVEQHEWTDFVVCGIATESCVMKTATDAFERGHTPWLVTDASYSHAGEEPHLAGLLVIKRFIGRDQMVTSDALFQPGHAAA</sequence>
<evidence type="ECO:0000259" key="2">
    <source>
        <dbReference type="Pfam" id="PF00857"/>
    </source>
</evidence>
<dbReference type="InterPro" id="IPR000868">
    <property type="entry name" value="Isochorismatase-like_dom"/>
</dbReference>
<organism evidence="3 4">
    <name type="scientific">Saccharopolyspora taberi</name>
    <dbReference type="NCBI Taxonomy" id="60895"/>
    <lineage>
        <taxon>Bacteria</taxon>
        <taxon>Bacillati</taxon>
        <taxon>Actinomycetota</taxon>
        <taxon>Actinomycetes</taxon>
        <taxon>Pseudonocardiales</taxon>
        <taxon>Pseudonocardiaceae</taxon>
        <taxon>Saccharopolyspora</taxon>
    </lineage>
</organism>
<dbReference type="Pfam" id="PF00857">
    <property type="entry name" value="Isochorismatase"/>
    <property type="match status" value="1"/>
</dbReference>
<dbReference type="Gene3D" id="3.40.50.850">
    <property type="entry name" value="Isochorismatase-like"/>
    <property type="match status" value="1"/>
</dbReference>
<dbReference type="PANTHER" id="PTHR43540">
    <property type="entry name" value="PEROXYUREIDOACRYLATE/UREIDOACRYLATE AMIDOHYDROLASE-RELATED"/>
    <property type="match status" value="1"/>
</dbReference>
<dbReference type="PANTHER" id="PTHR43540:SF6">
    <property type="entry name" value="ISOCHORISMATASE-LIKE DOMAIN-CONTAINING PROTEIN"/>
    <property type="match status" value="1"/>
</dbReference>
<dbReference type="GO" id="GO:0016787">
    <property type="term" value="F:hydrolase activity"/>
    <property type="evidence" value="ECO:0007669"/>
    <property type="project" value="UniProtKB-KW"/>
</dbReference>
<name>A0ABN3VNE5_9PSEU</name>
<reference evidence="3 4" key="1">
    <citation type="journal article" date="2019" name="Int. J. Syst. Evol. Microbiol.">
        <title>The Global Catalogue of Microorganisms (GCM) 10K type strain sequencing project: providing services to taxonomists for standard genome sequencing and annotation.</title>
        <authorList>
            <consortium name="The Broad Institute Genomics Platform"/>
            <consortium name="The Broad Institute Genome Sequencing Center for Infectious Disease"/>
            <person name="Wu L."/>
            <person name="Ma J."/>
        </authorList>
    </citation>
    <scope>NUCLEOTIDE SEQUENCE [LARGE SCALE GENOMIC DNA]</scope>
    <source>
        <strain evidence="3 4">JCM 9383</strain>
    </source>
</reference>
<protein>
    <submittedName>
        <fullName evidence="3">Cysteine hydrolase</fullName>
    </submittedName>
</protein>
<feature type="domain" description="Isochorismatase-like" evidence="2">
    <location>
        <begin position="3"/>
        <end position="159"/>
    </location>
</feature>